<evidence type="ECO:0000259" key="4">
    <source>
        <dbReference type="Pfam" id="PF00149"/>
    </source>
</evidence>
<sequence>MIRPLFASLLAFGLAACASVAPSPAPVTVRIIAINDFHGNLLPHKRKSDAGPLTPDGSVFDSPVGGAAVLATAVRQLRAQNSDSLVISAGDLISASPLVSSLFLDEPSVEVMNRIGLDFNAVGNHELDRGWRELLRMQNGGCEQFGLRQPCQIDNPFRGANFQFLAANVTMPGGSALLPAYGIRRFGSGEREVAVAVIGLPLRDVPALVPPAGIEGLRFGDEADAVNALVPRLLEQGVDAIVVAIHQGFERDGFYDAGDDCGGAIGPLDDILKRLDPRVDLVISGHTHRYYICEYSQFDPARDFLVTSTGYGSGMVADLVVTVDPAQHDVRVKAAEMVLVQSEDPNFRRFAPDPEIEAYVARYQDASRAASERPAGRISGPAREDGWENALGNLIADAQLAATRANGAQIAFMNEGGVRADLVPESADGAVTFGQIYAVQPFGNVLVTMDLTGAQIAAALDQQFTMPDSPEILSVSEGFTYTLDRTKPAGQRVSDLRLNGQPIDPDVRYRVTVNNFLAGGGDRFTVFSQPEDKTIGPVDLDAFEAWIDGEGGRELPATDRITIIGE</sequence>
<evidence type="ECO:0000259" key="5">
    <source>
        <dbReference type="Pfam" id="PF02872"/>
    </source>
</evidence>
<dbReference type="PROSITE" id="PS00785">
    <property type="entry name" value="5_NUCLEOTIDASE_1"/>
    <property type="match status" value="1"/>
</dbReference>
<gene>
    <name evidence="6" type="ORF">A9D14_12060</name>
</gene>
<dbReference type="SUPFAM" id="SSF55816">
    <property type="entry name" value="5'-nucleotidase (syn. UDP-sugar hydrolase), C-terminal domain"/>
    <property type="match status" value="1"/>
</dbReference>
<feature type="domain" description="Calcineurin-like phosphoesterase" evidence="4">
    <location>
        <begin position="30"/>
        <end position="290"/>
    </location>
</feature>
<dbReference type="GO" id="GO:0008768">
    <property type="term" value="F:UDP-sugar diphosphatase activity"/>
    <property type="evidence" value="ECO:0007669"/>
    <property type="project" value="TreeGrafter"/>
</dbReference>
<dbReference type="KEGG" id="cman:A9D14_12060"/>
<dbReference type="GO" id="GO:0008253">
    <property type="term" value="F:5'-nucleotidase activity"/>
    <property type="evidence" value="ECO:0007669"/>
    <property type="project" value="TreeGrafter"/>
</dbReference>
<evidence type="ECO:0000256" key="1">
    <source>
        <dbReference type="ARBA" id="ARBA00006654"/>
    </source>
</evidence>
<dbReference type="Pfam" id="PF02872">
    <property type="entry name" value="5_nucleotid_C"/>
    <property type="match status" value="1"/>
</dbReference>
<dbReference type="GO" id="GO:0000166">
    <property type="term" value="F:nucleotide binding"/>
    <property type="evidence" value="ECO:0007669"/>
    <property type="project" value="UniProtKB-KW"/>
</dbReference>
<feature type="chain" id="PRO_5011328533" evidence="3">
    <location>
        <begin position="21"/>
        <end position="566"/>
    </location>
</feature>
<dbReference type="PANTHER" id="PTHR11575">
    <property type="entry name" value="5'-NUCLEOTIDASE-RELATED"/>
    <property type="match status" value="1"/>
</dbReference>
<reference evidence="6 7" key="1">
    <citation type="submission" date="2017-01" db="EMBL/GenBank/DDBJ databases">
        <title>Complete genome sequence of esterase-producing bacterium Croceicoccus marinus E4A9.</title>
        <authorList>
            <person name="Wu Y.-H."/>
            <person name="Cheng H."/>
            <person name="Xu L."/>
            <person name="Huo Y.-Y."/>
            <person name="Wang C.-S."/>
            <person name="Xu X.-W."/>
        </authorList>
    </citation>
    <scope>NUCLEOTIDE SEQUENCE [LARGE SCALE GENOMIC DNA]</scope>
    <source>
        <strain evidence="6 7">E4A9</strain>
    </source>
</reference>
<dbReference type="Gene3D" id="3.60.21.10">
    <property type="match status" value="1"/>
</dbReference>
<feature type="domain" description="5'-Nucleotidase C-terminal" evidence="5">
    <location>
        <begin position="385"/>
        <end position="528"/>
    </location>
</feature>
<dbReference type="InterPro" id="IPR006179">
    <property type="entry name" value="5_nucleotidase/apyrase"/>
</dbReference>
<dbReference type="RefSeq" id="WP_066846771.1">
    <property type="nucleotide sequence ID" value="NZ_CP019602.1"/>
</dbReference>
<protein>
    <submittedName>
        <fullName evidence="6">Bifunctional metallophosphatase/5'-nucleotidase</fullName>
    </submittedName>
</protein>
<dbReference type="OrthoDB" id="9803927at2"/>
<dbReference type="InterPro" id="IPR029052">
    <property type="entry name" value="Metallo-depent_PP-like"/>
</dbReference>
<dbReference type="PRINTS" id="PR01607">
    <property type="entry name" value="APYRASEFAMLY"/>
</dbReference>
<keyword evidence="7" id="KW-1185">Reference proteome</keyword>
<dbReference type="GO" id="GO:0030288">
    <property type="term" value="C:outer membrane-bounded periplasmic space"/>
    <property type="evidence" value="ECO:0007669"/>
    <property type="project" value="TreeGrafter"/>
</dbReference>
<dbReference type="GO" id="GO:0009166">
    <property type="term" value="P:nucleotide catabolic process"/>
    <property type="evidence" value="ECO:0007669"/>
    <property type="project" value="InterPro"/>
</dbReference>
<evidence type="ECO:0000313" key="7">
    <source>
        <dbReference type="Proteomes" id="UP000195807"/>
    </source>
</evidence>
<feature type="signal peptide" evidence="3">
    <location>
        <begin position="1"/>
        <end position="20"/>
    </location>
</feature>
<evidence type="ECO:0000313" key="6">
    <source>
        <dbReference type="EMBL" id="ARU16771.1"/>
    </source>
</evidence>
<keyword evidence="3" id="KW-0378">Hydrolase</keyword>
<dbReference type="InterPro" id="IPR008334">
    <property type="entry name" value="5'-Nucleotdase_C"/>
</dbReference>
<dbReference type="SUPFAM" id="SSF56300">
    <property type="entry name" value="Metallo-dependent phosphatases"/>
    <property type="match status" value="1"/>
</dbReference>
<dbReference type="AlphaFoldDB" id="A0A1Z1FD63"/>
<comment type="similarity">
    <text evidence="1 3">Belongs to the 5'-nucleotidase family.</text>
</comment>
<organism evidence="6 7">
    <name type="scientific">Croceicoccus marinus</name>
    <dbReference type="NCBI Taxonomy" id="450378"/>
    <lineage>
        <taxon>Bacteria</taxon>
        <taxon>Pseudomonadati</taxon>
        <taxon>Pseudomonadota</taxon>
        <taxon>Alphaproteobacteria</taxon>
        <taxon>Sphingomonadales</taxon>
        <taxon>Erythrobacteraceae</taxon>
        <taxon>Croceicoccus</taxon>
    </lineage>
</organism>
<dbReference type="PROSITE" id="PS51257">
    <property type="entry name" value="PROKAR_LIPOPROTEIN"/>
    <property type="match status" value="1"/>
</dbReference>
<dbReference type="STRING" id="450378.GCA_001661675_02423"/>
<dbReference type="Proteomes" id="UP000195807">
    <property type="component" value="Chromosome"/>
</dbReference>
<accession>A0A1Z1FD63</accession>
<dbReference type="InterPro" id="IPR006146">
    <property type="entry name" value="5'-Nucleotdase_CS"/>
</dbReference>
<evidence type="ECO:0000256" key="2">
    <source>
        <dbReference type="ARBA" id="ARBA00022729"/>
    </source>
</evidence>
<name>A0A1Z1FD63_9SPHN</name>
<dbReference type="PANTHER" id="PTHR11575:SF24">
    <property type="entry name" value="5'-NUCLEOTIDASE"/>
    <property type="match status" value="1"/>
</dbReference>
<proteinExistence type="inferred from homology"/>
<dbReference type="InterPro" id="IPR036907">
    <property type="entry name" value="5'-Nucleotdase_C_sf"/>
</dbReference>
<keyword evidence="3" id="KW-0547">Nucleotide-binding</keyword>
<dbReference type="Gene3D" id="3.90.780.10">
    <property type="entry name" value="5'-Nucleotidase, C-terminal domain"/>
    <property type="match status" value="1"/>
</dbReference>
<evidence type="ECO:0000256" key="3">
    <source>
        <dbReference type="RuleBase" id="RU362119"/>
    </source>
</evidence>
<dbReference type="Pfam" id="PF00149">
    <property type="entry name" value="Metallophos"/>
    <property type="match status" value="1"/>
</dbReference>
<dbReference type="InterPro" id="IPR004843">
    <property type="entry name" value="Calcineurin-like_PHP"/>
</dbReference>
<dbReference type="GO" id="GO:0046872">
    <property type="term" value="F:metal ion binding"/>
    <property type="evidence" value="ECO:0007669"/>
    <property type="project" value="InterPro"/>
</dbReference>
<dbReference type="EMBL" id="CP019602">
    <property type="protein sequence ID" value="ARU16771.1"/>
    <property type="molecule type" value="Genomic_DNA"/>
</dbReference>
<keyword evidence="2 3" id="KW-0732">Signal</keyword>